<keyword evidence="3" id="KW-1003">Cell membrane</keyword>
<dbReference type="GO" id="GO:0005886">
    <property type="term" value="C:plasma membrane"/>
    <property type="evidence" value="ECO:0007669"/>
    <property type="project" value="UniProtKB-SubCell"/>
</dbReference>
<keyword evidence="5 7" id="KW-1133">Transmembrane helix</keyword>
<feature type="domain" description="ABC transmembrane type-1" evidence="9">
    <location>
        <begin position="98"/>
        <end position="295"/>
    </location>
</feature>
<reference evidence="10 11" key="1">
    <citation type="submission" date="2019-10" db="EMBL/GenBank/DDBJ databases">
        <title>Alkaliphilus serpentinus sp. nov. and Alkaliphilus pronyensis sp. nov., two novel anaerobic alkaliphilic species isolated from the serpentinized-hosted hydrothermal field of the Prony Bay (New Caledonia).</title>
        <authorList>
            <person name="Postec A."/>
        </authorList>
    </citation>
    <scope>NUCLEOTIDE SEQUENCE [LARGE SCALE GENOMIC DNA]</scope>
    <source>
        <strain evidence="10 11">LacT</strain>
    </source>
</reference>
<dbReference type="CDD" id="cd06261">
    <property type="entry name" value="TM_PBP2"/>
    <property type="match status" value="1"/>
</dbReference>
<feature type="transmembrane region" description="Helical" evidence="7">
    <location>
        <begin position="34"/>
        <end position="56"/>
    </location>
</feature>
<evidence type="ECO:0000259" key="9">
    <source>
        <dbReference type="PROSITE" id="PS50928"/>
    </source>
</evidence>
<dbReference type="Proteomes" id="UP000465601">
    <property type="component" value="Unassembled WGS sequence"/>
</dbReference>
<dbReference type="EMBL" id="WBZB01000004">
    <property type="protein sequence ID" value="KAB3533099.1"/>
    <property type="molecule type" value="Genomic_DNA"/>
</dbReference>
<evidence type="ECO:0000256" key="6">
    <source>
        <dbReference type="ARBA" id="ARBA00023136"/>
    </source>
</evidence>
<feature type="transmembrane region" description="Helical" evidence="7">
    <location>
        <begin position="274"/>
        <end position="295"/>
    </location>
</feature>
<evidence type="ECO:0000256" key="1">
    <source>
        <dbReference type="ARBA" id="ARBA00004651"/>
    </source>
</evidence>
<feature type="transmembrane region" description="Helical" evidence="7">
    <location>
        <begin position="140"/>
        <end position="158"/>
    </location>
</feature>
<proteinExistence type="inferred from homology"/>
<dbReference type="InterPro" id="IPR035906">
    <property type="entry name" value="MetI-like_sf"/>
</dbReference>
<sequence length="339" mass="37865">MSEIIEQNKGFSKEDEVILSPTQQIIIKFKNNKLAMFGFWLFTIIVTVVVVTHFYAEFTGYDFSATDPALKNLGPSWEHPFGTDKYGRNTFVRVLEGGWISLQVGFMSTIMAVTIGVTMGSIAGYFGGKIDSIIMRIVEVIYSFPFLAIAFTISAIFRDKPPQFRLFVIVGILGLISWTGLARIVRGQIMSLKEQEFILATKALGIKTRNQIIRHLIPNVLAMVVVSGTLTFANAILMEAFLSFLNLSVTEPIPTWGALLSKASQNSTSLRKFWWIWIFPGTMLFMFIMSINLIGEGLRDAIDPKAEITTKEQRKAAKERRKAEKQAAKEAKLASKGGV</sequence>
<feature type="transmembrane region" description="Helical" evidence="7">
    <location>
        <begin position="216"/>
        <end position="237"/>
    </location>
</feature>
<protein>
    <submittedName>
        <fullName evidence="10">ABC transporter permease subunit</fullName>
    </submittedName>
</protein>
<dbReference type="Pfam" id="PF12911">
    <property type="entry name" value="OppC_N"/>
    <property type="match status" value="1"/>
</dbReference>
<keyword evidence="2 7" id="KW-0813">Transport</keyword>
<keyword evidence="4 7" id="KW-0812">Transmembrane</keyword>
<comment type="subcellular location">
    <subcellularLocation>
        <location evidence="1 7">Cell membrane</location>
        <topology evidence="1 7">Multi-pass membrane protein</topology>
    </subcellularLocation>
</comment>
<evidence type="ECO:0000256" key="7">
    <source>
        <dbReference type="RuleBase" id="RU363032"/>
    </source>
</evidence>
<dbReference type="SUPFAM" id="SSF161098">
    <property type="entry name" value="MetI-like"/>
    <property type="match status" value="1"/>
</dbReference>
<dbReference type="Pfam" id="PF00528">
    <property type="entry name" value="BPD_transp_1"/>
    <property type="match status" value="1"/>
</dbReference>
<name>A0A833MAQ5_9FIRM</name>
<evidence type="ECO:0000313" key="11">
    <source>
        <dbReference type="Proteomes" id="UP000465601"/>
    </source>
</evidence>
<gene>
    <name evidence="10" type="ORF">F8153_00690</name>
</gene>
<dbReference type="InterPro" id="IPR000515">
    <property type="entry name" value="MetI-like"/>
</dbReference>
<dbReference type="InterPro" id="IPR025966">
    <property type="entry name" value="OppC_N"/>
</dbReference>
<dbReference type="OrthoDB" id="9783218at2"/>
<evidence type="ECO:0000256" key="8">
    <source>
        <dbReference type="SAM" id="MobiDB-lite"/>
    </source>
</evidence>
<dbReference type="PANTHER" id="PTHR43386">
    <property type="entry name" value="OLIGOPEPTIDE TRANSPORT SYSTEM PERMEASE PROTEIN APPC"/>
    <property type="match status" value="1"/>
</dbReference>
<dbReference type="InterPro" id="IPR050366">
    <property type="entry name" value="BP-dependent_transpt_permease"/>
</dbReference>
<evidence type="ECO:0000256" key="5">
    <source>
        <dbReference type="ARBA" id="ARBA00022989"/>
    </source>
</evidence>
<comment type="caution">
    <text evidence="10">The sequence shown here is derived from an EMBL/GenBank/DDBJ whole genome shotgun (WGS) entry which is preliminary data.</text>
</comment>
<evidence type="ECO:0000313" key="10">
    <source>
        <dbReference type="EMBL" id="KAB3533099.1"/>
    </source>
</evidence>
<feature type="transmembrane region" description="Helical" evidence="7">
    <location>
        <begin position="164"/>
        <end position="185"/>
    </location>
</feature>
<feature type="region of interest" description="Disordered" evidence="8">
    <location>
        <begin position="310"/>
        <end position="339"/>
    </location>
</feature>
<organism evidence="10 11">
    <name type="scientific">Alkaliphilus serpentinus</name>
    <dbReference type="NCBI Taxonomy" id="1482731"/>
    <lineage>
        <taxon>Bacteria</taxon>
        <taxon>Bacillati</taxon>
        <taxon>Bacillota</taxon>
        <taxon>Clostridia</taxon>
        <taxon>Peptostreptococcales</taxon>
        <taxon>Natronincolaceae</taxon>
        <taxon>Alkaliphilus</taxon>
    </lineage>
</organism>
<dbReference type="PROSITE" id="PS50928">
    <property type="entry name" value="ABC_TM1"/>
    <property type="match status" value="1"/>
</dbReference>
<dbReference type="AlphaFoldDB" id="A0A833MAQ5"/>
<evidence type="ECO:0000256" key="4">
    <source>
        <dbReference type="ARBA" id="ARBA00022692"/>
    </source>
</evidence>
<dbReference type="RefSeq" id="WP_151864424.1">
    <property type="nucleotide sequence ID" value="NZ_WBZB01000004.1"/>
</dbReference>
<evidence type="ECO:0000256" key="2">
    <source>
        <dbReference type="ARBA" id="ARBA00022448"/>
    </source>
</evidence>
<feature type="compositionally biased region" description="Basic and acidic residues" evidence="8">
    <location>
        <begin position="310"/>
        <end position="333"/>
    </location>
</feature>
<dbReference type="GO" id="GO:0055085">
    <property type="term" value="P:transmembrane transport"/>
    <property type="evidence" value="ECO:0007669"/>
    <property type="project" value="InterPro"/>
</dbReference>
<feature type="transmembrane region" description="Helical" evidence="7">
    <location>
        <begin position="104"/>
        <end position="128"/>
    </location>
</feature>
<dbReference type="PANTHER" id="PTHR43386:SF1">
    <property type="entry name" value="D,D-DIPEPTIDE TRANSPORT SYSTEM PERMEASE PROTEIN DDPC-RELATED"/>
    <property type="match status" value="1"/>
</dbReference>
<keyword evidence="6 7" id="KW-0472">Membrane</keyword>
<keyword evidence="11" id="KW-1185">Reference proteome</keyword>
<dbReference type="Gene3D" id="1.10.3720.10">
    <property type="entry name" value="MetI-like"/>
    <property type="match status" value="1"/>
</dbReference>
<evidence type="ECO:0000256" key="3">
    <source>
        <dbReference type="ARBA" id="ARBA00022475"/>
    </source>
</evidence>
<comment type="similarity">
    <text evidence="7">Belongs to the binding-protein-dependent transport system permease family.</text>
</comment>
<accession>A0A833MAQ5</accession>